<accession>A0ABD5VY88</accession>
<reference evidence="3 4" key="1">
    <citation type="journal article" date="2019" name="Int. J. Syst. Evol. Microbiol.">
        <title>The Global Catalogue of Microorganisms (GCM) 10K type strain sequencing project: providing services to taxonomists for standard genome sequencing and annotation.</title>
        <authorList>
            <consortium name="The Broad Institute Genomics Platform"/>
            <consortium name="The Broad Institute Genome Sequencing Center for Infectious Disease"/>
            <person name="Wu L."/>
            <person name="Ma J."/>
        </authorList>
    </citation>
    <scope>NUCLEOTIDE SEQUENCE [LARGE SCALE GENOMIC DNA]</scope>
    <source>
        <strain evidence="3 4">JCM 30072</strain>
    </source>
</reference>
<name>A0ABD5VY88_9EURY</name>
<dbReference type="Pfam" id="PF19138">
    <property type="entry name" value="TbsP_N"/>
    <property type="match status" value="1"/>
</dbReference>
<dbReference type="RefSeq" id="WP_267163218.1">
    <property type="nucleotide sequence ID" value="NZ_CP112972.1"/>
</dbReference>
<evidence type="ECO:0000313" key="3">
    <source>
        <dbReference type="EMBL" id="MFC7057464.1"/>
    </source>
</evidence>
<dbReference type="Pfam" id="PF23336">
    <property type="entry name" value="HTH_TbsP_C"/>
    <property type="match status" value="1"/>
</dbReference>
<gene>
    <name evidence="3" type="primary">tbsP</name>
    <name evidence="3" type="ORF">ACFQQG_03850</name>
</gene>
<dbReference type="InterPro" id="IPR043859">
    <property type="entry name" value="TbsP-like_N"/>
</dbReference>
<organism evidence="3 4">
    <name type="scientific">Halovenus salina</name>
    <dbReference type="NCBI Taxonomy" id="1510225"/>
    <lineage>
        <taxon>Archaea</taxon>
        <taxon>Methanobacteriati</taxon>
        <taxon>Methanobacteriota</taxon>
        <taxon>Stenosarchaea group</taxon>
        <taxon>Halobacteria</taxon>
        <taxon>Halobacteriales</taxon>
        <taxon>Haloarculaceae</taxon>
        <taxon>Halovenus</taxon>
    </lineage>
</organism>
<proteinExistence type="predicted"/>
<comment type="caution">
    <text evidence="3">The sequence shown here is derived from an EMBL/GenBank/DDBJ whole genome shotgun (WGS) entry which is preliminary data.</text>
</comment>
<dbReference type="GeneID" id="76629327"/>
<evidence type="ECO:0000259" key="1">
    <source>
        <dbReference type="Pfam" id="PF19138"/>
    </source>
</evidence>
<keyword evidence="4" id="KW-1185">Reference proteome</keyword>
<protein>
    <submittedName>
        <fullName evidence="3">Transcriptional regulator TbsP</fullName>
    </submittedName>
</protein>
<dbReference type="InterPro" id="IPR056163">
    <property type="entry name" value="TbsP_C"/>
</dbReference>
<dbReference type="EMBL" id="JBHSZI010000001">
    <property type="protein sequence ID" value="MFC7057464.1"/>
    <property type="molecule type" value="Genomic_DNA"/>
</dbReference>
<sequence>MTFTDMHDVTLDKIVEEGLAAADQVLYVVNPGRETVRTVVRTLWSTPDTPRVRLFVEESTLKTILGDFLVASRLADLVDEERLAVRTLDEVPRSSLLLTSGLLVSLVDGGDGTGALSATDEAFVTGTHEKYSRRWERSTSYSLRTPPLSRVRKTMAEDISEQAVEDFDTTLDVLEVARGDGKGLDEVTIALLVAANNRELLYDISRWGEDIRLASKATFSRTKNQLESDGLLDTEKVPIEMGRPRLRLVLGENALVDGEMEDVVERAEERLS</sequence>
<evidence type="ECO:0000259" key="2">
    <source>
        <dbReference type="Pfam" id="PF23336"/>
    </source>
</evidence>
<feature type="domain" description="Transcriptional regulator TbsP-like C-terminal" evidence="2">
    <location>
        <begin position="147"/>
        <end position="267"/>
    </location>
</feature>
<dbReference type="NCBIfam" id="NF047393">
    <property type="entry name" value="TransRegTbspHalo"/>
    <property type="match status" value="1"/>
</dbReference>
<dbReference type="AlphaFoldDB" id="A0ABD5VY88"/>
<feature type="domain" description="Transcriptional regulator TbsP N-terminal" evidence="1">
    <location>
        <begin position="5"/>
        <end position="146"/>
    </location>
</feature>
<dbReference type="Proteomes" id="UP001596445">
    <property type="component" value="Unassembled WGS sequence"/>
</dbReference>
<evidence type="ECO:0000313" key="4">
    <source>
        <dbReference type="Proteomes" id="UP001596445"/>
    </source>
</evidence>